<comment type="catalytic activity">
    <reaction evidence="17">
        <text>L-arginyl-glycine(out) = L-arginyl-glycine(in)</text>
        <dbReference type="Rhea" id="RHEA:79391"/>
        <dbReference type="ChEBI" id="CHEBI:229955"/>
    </reaction>
</comment>
<evidence type="ECO:0000256" key="16">
    <source>
        <dbReference type="ARBA" id="ARBA00044900"/>
    </source>
</evidence>
<evidence type="ECO:0000256" key="2">
    <source>
        <dbReference type="ARBA" id="ARBA00008335"/>
    </source>
</evidence>
<evidence type="ECO:0000256" key="15">
    <source>
        <dbReference type="ARBA" id="ARBA00044899"/>
    </source>
</evidence>
<evidence type="ECO:0000256" key="7">
    <source>
        <dbReference type="ARBA" id="ARBA00023228"/>
    </source>
</evidence>
<evidence type="ECO:0000256" key="25">
    <source>
        <dbReference type="SAM" id="MobiDB-lite"/>
    </source>
</evidence>
<comment type="catalytic activity">
    <reaction evidence="15">
        <text>L-arginyl-L-alpha-amino acid(out) = L-arginyl-L-alpha-amino acid(in)</text>
        <dbReference type="Rhea" id="RHEA:79371"/>
        <dbReference type="ChEBI" id="CHEBI:84315"/>
    </reaction>
</comment>
<proteinExistence type="inferred from homology"/>
<evidence type="ECO:0000256" key="9">
    <source>
        <dbReference type="ARBA" id="ARBA00044878"/>
    </source>
</evidence>
<evidence type="ECO:0000256" key="17">
    <source>
        <dbReference type="ARBA" id="ARBA00044903"/>
    </source>
</evidence>
<keyword evidence="5 26" id="KW-1133">Transmembrane helix</keyword>
<comment type="similarity">
    <text evidence="2">Belongs to the major facilitator superfamily.</text>
</comment>
<evidence type="ECO:0000256" key="21">
    <source>
        <dbReference type="ARBA" id="ARBA00044985"/>
    </source>
</evidence>
<evidence type="ECO:0000256" key="4">
    <source>
        <dbReference type="ARBA" id="ARBA00022692"/>
    </source>
</evidence>
<dbReference type="PANTHER" id="PTHR23512">
    <property type="entry name" value="MAJOR FACILITATOR SUPERFAMILY DOMAIN-CONTAINING PROTEIN 1"/>
    <property type="match status" value="1"/>
</dbReference>
<dbReference type="STRING" id="578462.A0A0L0T6E7"/>
<comment type="catalytic activity">
    <reaction evidence="8">
        <text>L-lysyl-L-alanine(out) = L-lysyl-L-alanine(in)</text>
        <dbReference type="Rhea" id="RHEA:79399"/>
        <dbReference type="ChEBI" id="CHEBI:229954"/>
    </reaction>
</comment>
<evidence type="ECO:0000256" key="24">
    <source>
        <dbReference type="ARBA" id="ARBA00046376"/>
    </source>
</evidence>
<accession>A0A0L0T6E7</accession>
<evidence type="ECO:0000256" key="26">
    <source>
        <dbReference type="SAM" id="Phobius"/>
    </source>
</evidence>
<evidence type="ECO:0000256" key="8">
    <source>
        <dbReference type="ARBA" id="ARBA00044876"/>
    </source>
</evidence>
<evidence type="ECO:0000313" key="27">
    <source>
        <dbReference type="EMBL" id="KNE70373.1"/>
    </source>
</evidence>
<dbReference type="InterPro" id="IPR036259">
    <property type="entry name" value="MFS_trans_sf"/>
</dbReference>
<evidence type="ECO:0000313" key="28">
    <source>
        <dbReference type="Proteomes" id="UP000054350"/>
    </source>
</evidence>
<evidence type="ECO:0000256" key="14">
    <source>
        <dbReference type="ARBA" id="ARBA00044898"/>
    </source>
</evidence>
<protein>
    <recommendedName>
        <fullName evidence="21">Lysosomal dipeptide transporter MFSD1</fullName>
    </recommendedName>
    <alternativeName>
        <fullName evidence="22">Major facilitator superfamily domain-containing protein 1</fullName>
    </alternativeName>
</protein>
<gene>
    <name evidence="27" type="ORF">AMAG_14513</name>
</gene>
<feature type="transmembrane region" description="Helical" evidence="26">
    <location>
        <begin position="316"/>
        <end position="333"/>
    </location>
</feature>
<dbReference type="InterPro" id="IPR052187">
    <property type="entry name" value="MFSD1"/>
</dbReference>
<feature type="transmembrane region" description="Helical" evidence="26">
    <location>
        <begin position="36"/>
        <end position="53"/>
    </location>
</feature>
<comment type="catalytic activity">
    <reaction evidence="12">
        <text>L-lysyl-L-alpha-amino acid(out) = L-lysyl-L-alpha-amino acid(in)</text>
        <dbReference type="Rhea" id="RHEA:79387"/>
        <dbReference type="ChEBI" id="CHEBI:229965"/>
    </reaction>
</comment>
<dbReference type="Proteomes" id="UP000054350">
    <property type="component" value="Unassembled WGS sequence"/>
</dbReference>
<feature type="transmembrane region" description="Helical" evidence="26">
    <location>
        <begin position="380"/>
        <end position="399"/>
    </location>
</feature>
<sequence length="469" mass="50890">MIPPPPTAASSSLDHQYAHLLGESDLPRAPPSRMRWLVLSLTCTVLVGCWFAYDQVAALNIPLETYLHLATPAEYQYLIGSFYIVYSLPNIILPFVGGVLIDKYGPRTIAVLFSLLVVAGQLIFVTGLVDRTPGWAIFGRFVFGLGGETLSVAQQHITTKWFRGTELALAVGINLSIARVGSVINDIVSPYLAHRYSIPLSLWFGFATCIISLAGTLVLVVIDQRYSHLAGSSRELWQVRRGIRHFPRAFWVIQVVMVLLYGTVVPFNTIHSAFLAAKWYPGDAERAAQVMGVPDTLSAVLVPFAGSFFDRVGYRAHAIVVCGAMIGMCHFVLGSVPATVMTSPVPVLMVLGSSYALLLTFVPCIPLLVPPGFLGTAYGINNSIANMAWGLFPVLIAALATNDPTYYQTEMFFALCGFLSIVVGLYVVKLDRRDHDGILRKPAVAAGASKPHTDDWDAVPVLDSDSDGG</sequence>
<evidence type="ECO:0000256" key="22">
    <source>
        <dbReference type="ARBA" id="ARBA00045018"/>
    </source>
</evidence>
<comment type="catalytic activity">
    <reaction evidence="13">
        <text>L-alpha-aminoacyl-L-lysine(out) = L-alpha-aminoacyl-L-lysine(in)</text>
        <dbReference type="Rhea" id="RHEA:79383"/>
        <dbReference type="ChEBI" id="CHEBI:229966"/>
    </reaction>
</comment>
<feature type="region of interest" description="Disordered" evidence="25">
    <location>
        <begin position="445"/>
        <end position="469"/>
    </location>
</feature>
<dbReference type="SUPFAM" id="SSF103473">
    <property type="entry name" value="MFS general substrate transporter"/>
    <property type="match status" value="1"/>
</dbReference>
<comment type="subcellular location">
    <subcellularLocation>
        <location evidence="1">Lysosome membrane</location>
        <topology evidence="1">Multi-pass membrane protein</topology>
    </subcellularLocation>
</comment>
<feature type="transmembrane region" description="Helical" evidence="26">
    <location>
        <begin position="200"/>
        <end position="222"/>
    </location>
</feature>
<evidence type="ECO:0000256" key="6">
    <source>
        <dbReference type="ARBA" id="ARBA00023136"/>
    </source>
</evidence>
<comment type="catalytic activity">
    <reaction evidence="20">
        <text>L-lysyl-glycine(out) = L-lysyl-glycine(in)</text>
        <dbReference type="Rhea" id="RHEA:79407"/>
        <dbReference type="ChEBI" id="CHEBI:191202"/>
    </reaction>
</comment>
<comment type="catalytic activity">
    <reaction evidence="14">
        <text>L-aspartyl-L-lysine(out) = L-aspartyl-L-lysine(in)</text>
        <dbReference type="Rhea" id="RHEA:79411"/>
        <dbReference type="ChEBI" id="CHEBI:229953"/>
    </reaction>
</comment>
<feature type="transmembrane region" description="Helical" evidence="26">
    <location>
        <begin position="77"/>
        <end position="101"/>
    </location>
</feature>
<dbReference type="Pfam" id="PF07690">
    <property type="entry name" value="MFS_1"/>
    <property type="match status" value="1"/>
</dbReference>
<dbReference type="OMA" id="IRMFPKI"/>
<evidence type="ECO:0000256" key="13">
    <source>
        <dbReference type="ARBA" id="ARBA00044893"/>
    </source>
</evidence>
<dbReference type="eggNOG" id="KOG4686">
    <property type="taxonomic scope" value="Eukaryota"/>
</dbReference>
<evidence type="ECO:0000256" key="23">
    <source>
        <dbReference type="ARBA" id="ARBA00045709"/>
    </source>
</evidence>
<evidence type="ECO:0000256" key="19">
    <source>
        <dbReference type="ARBA" id="ARBA00044919"/>
    </source>
</evidence>
<name>A0A0L0T6E7_ALLM3</name>
<comment type="catalytic activity">
    <reaction evidence="10">
        <text>L-alpha-aminoacyl-L-arginine(out) = L-alpha-aminoacyl-L-arginine(in)</text>
        <dbReference type="Rhea" id="RHEA:79367"/>
        <dbReference type="ChEBI" id="CHEBI:229968"/>
    </reaction>
</comment>
<keyword evidence="6 26" id="KW-0472">Membrane</keyword>
<comment type="catalytic activity">
    <reaction evidence="16">
        <text>L-lysyl-L-lysine(out) = L-lysyl-L-lysine(in)</text>
        <dbReference type="Rhea" id="RHEA:79403"/>
        <dbReference type="ChEBI" id="CHEBI:229956"/>
    </reaction>
</comment>
<organism evidence="27 28">
    <name type="scientific">Allomyces macrogynus (strain ATCC 38327)</name>
    <name type="common">Allomyces javanicus var. macrogynus</name>
    <dbReference type="NCBI Taxonomy" id="578462"/>
    <lineage>
        <taxon>Eukaryota</taxon>
        <taxon>Fungi</taxon>
        <taxon>Fungi incertae sedis</taxon>
        <taxon>Blastocladiomycota</taxon>
        <taxon>Blastocladiomycetes</taxon>
        <taxon>Blastocladiales</taxon>
        <taxon>Blastocladiaceae</taxon>
        <taxon>Allomyces</taxon>
    </lineage>
</organism>
<reference evidence="28" key="2">
    <citation type="submission" date="2009-11" db="EMBL/GenBank/DDBJ databases">
        <title>The Genome Sequence of Allomyces macrogynus strain ATCC 38327.</title>
        <authorList>
            <consortium name="The Broad Institute Genome Sequencing Platform"/>
            <person name="Russ C."/>
            <person name="Cuomo C."/>
            <person name="Shea T."/>
            <person name="Young S.K."/>
            <person name="Zeng Q."/>
            <person name="Koehrsen M."/>
            <person name="Haas B."/>
            <person name="Borodovsky M."/>
            <person name="Guigo R."/>
            <person name="Alvarado L."/>
            <person name="Berlin A."/>
            <person name="Borenstein D."/>
            <person name="Chen Z."/>
            <person name="Engels R."/>
            <person name="Freedman E."/>
            <person name="Gellesch M."/>
            <person name="Goldberg J."/>
            <person name="Griggs A."/>
            <person name="Gujja S."/>
            <person name="Heiman D."/>
            <person name="Hepburn T."/>
            <person name="Howarth C."/>
            <person name="Jen D."/>
            <person name="Larson L."/>
            <person name="Lewis B."/>
            <person name="Mehta T."/>
            <person name="Park D."/>
            <person name="Pearson M."/>
            <person name="Roberts A."/>
            <person name="Saif S."/>
            <person name="Shenoy N."/>
            <person name="Sisk P."/>
            <person name="Stolte C."/>
            <person name="Sykes S."/>
            <person name="Walk T."/>
            <person name="White J."/>
            <person name="Yandava C."/>
            <person name="Burger G."/>
            <person name="Gray M.W."/>
            <person name="Holland P.W.H."/>
            <person name="King N."/>
            <person name="Lang F.B.F."/>
            <person name="Roger A.J."/>
            <person name="Ruiz-Trillo I."/>
            <person name="Lander E."/>
            <person name="Nusbaum C."/>
        </authorList>
    </citation>
    <scope>NUCLEOTIDE SEQUENCE [LARGE SCALE GENOMIC DNA]</scope>
    <source>
        <strain evidence="28">ATCC 38327</strain>
    </source>
</reference>
<dbReference type="EMBL" id="GG745365">
    <property type="protein sequence ID" value="KNE70373.1"/>
    <property type="molecule type" value="Genomic_DNA"/>
</dbReference>
<dbReference type="AlphaFoldDB" id="A0A0L0T6E7"/>
<comment type="function">
    <text evidence="23">Lysosomal dipeptide uniporter that selectively exports lysine, arginine or histidine-containing dipeptides with a net positive charge from the lysosome lumen into the cytosol. Could play a role in a specific type of protein O-glycosylation indirectly regulating macrophages migration and tissue invasion. Also essential for liver homeostasis.</text>
</comment>
<dbReference type="Gene3D" id="1.20.1250.20">
    <property type="entry name" value="MFS general substrate transporter like domains"/>
    <property type="match status" value="2"/>
</dbReference>
<evidence type="ECO:0000256" key="20">
    <source>
        <dbReference type="ARBA" id="ARBA00044924"/>
    </source>
</evidence>
<evidence type="ECO:0000256" key="12">
    <source>
        <dbReference type="ARBA" id="ARBA00044891"/>
    </source>
</evidence>
<feature type="transmembrane region" description="Helical" evidence="26">
    <location>
        <begin position="345"/>
        <end position="368"/>
    </location>
</feature>
<comment type="catalytic activity">
    <reaction evidence="18">
        <text>L-histidyl-L-alpha-amino acid(out) = L-histidyl-L-alpha-amino acid(in)</text>
        <dbReference type="Rhea" id="RHEA:79379"/>
        <dbReference type="ChEBI" id="CHEBI:229964"/>
    </reaction>
</comment>
<comment type="catalytic activity">
    <reaction evidence="11">
        <text>L-alpha-aminoacyl-L-histidine(out) = L-alpha-aminoacyl-L-histidine(in)</text>
        <dbReference type="Rhea" id="RHEA:79375"/>
        <dbReference type="ChEBI" id="CHEBI:229967"/>
    </reaction>
</comment>
<evidence type="ECO:0000256" key="1">
    <source>
        <dbReference type="ARBA" id="ARBA00004155"/>
    </source>
</evidence>
<dbReference type="VEuPathDB" id="FungiDB:AMAG_14513"/>
<feature type="transmembrane region" description="Helical" evidence="26">
    <location>
        <begin position="108"/>
        <end position="129"/>
    </location>
</feature>
<comment type="catalytic activity">
    <reaction evidence="9">
        <text>L-histidyl-glycine(out) = L-histidyl-glycine(in)</text>
        <dbReference type="Rhea" id="RHEA:79395"/>
        <dbReference type="ChEBI" id="CHEBI:229957"/>
    </reaction>
</comment>
<comment type="subunit">
    <text evidence="24">Homodimer. Interacts with lysosomal protein GLMP (via lumenal domain); the interaction starts while both proteins are still in the endoplasmic reticulum and is required for stabilization of MFSD1 in lysosomes but has no direct effect on its targeting to lysosomes or transporter activity.</text>
</comment>
<keyword evidence="28" id="KW-1185">Reference proteome</keyword>
<dbReference type="OrthoDB" id="424834at2759"/>
<feature type="transmembrane region" description="Helical" evidence="26">
    <location>
        <begin position="287"/>
        <end position="309"/>
    </location>
</feature>
<keyword evidence="3" id="KW-0813">Transport</keyword>
<evidence type="ECO:0000256" key="3">
    <source>
        <dbReference type="ARBA" id="ARBA00022448"/>
    </source>
</evidence>
<dbReference type="GO" id="GO:0022857">
    <property type="term" value="F:transmembrane transporter activity"/>
    <property type="evidence" value="ECO:0007669"/>
    <property type="project" value="InterPro"/>
</dbReference>
<feature type="transmembrane region" description="Helical" evidence="26">
    <location>
        <begin position="411"/>
        <end position="428"/>
    </location>
</feature>
<evidence type="ECO:0000256" key="10">
    <source>
        <dbReference type="ARBA" id="ARBA00044881"/>
    </source>
</evidence>
<dbReference type="InterPro" id="IPR011701">
    <property type="entry name" value="MFS"/>
</dbReference>
<evidence type="ECO:0000256" key="11">
    <source>
        <dbReference type="ARBA" id="ARBA00044884"/>
    </source>
</evidence>
<evidence type="ECO:0000256" key="5">
    <source>
        <dbReference type="ARBA" id="ARBA00022989"/>
    </source>
</evidence>
<keyword evidence="7" id="KW-0458">Lysosome</keyword>
<comment type="catalytic activity">
    <reaction evidence="19">
        <text>L-alanyl-L-lysine(out) = L-alanyl-L-lysine(in)</text>
        <dbReference type="Rhea" id="RHEA:79415"/>
        <dbReference type="ChEBI" id="CHEBI:192470"/>
    </reaction>
</comment>
<feature type="transmembrane region" description="Helical" evidence="26">
    <location>
        <begin position="249"/>
        <end position="267"/>
    </location>
</feature>
<evidence type="ECO:0000256" key="18">
    <source>
        <dbReference type="ARBA" id="ARBA00044912"/>
    </source>
</evidence>
<keyword evidence="4 26" id="KW-0812">Transmembrane</keyword>
<dbReference type="PANTHER" id="PTHR23512:SF3">
    <property type="entry name" value="MAJOR FACILITATOR SUPERFAMILY DOMAIN-CONTAINING PROTEIN 1"/>
    <property type="match status" value="1"/>
</dbReference>
<reference evidence="27 28" key="1">
    <citation type="submission" date="2009-11" db="EMBL/GenBank/DDBJ databases">
        <title>Annotation of Allomyces macrogynus ATCC 38327.</title>
        <authorList>
            <consortium name="The Broad Institute Genome Sequencing Platform"/>
            <person name="Russ C."/>
            <person name="Cuomo C."/>
            <person name="Burger G."/>
            <person name="Gray M.W."/>
            <person name="Holland P.W.H."/>
            <person name="King N."/>
            <person name="Lang F.B.F."/>
            <person name="Roger A.J."/>
            <person name="Ruiz-Trillo I."/>
            <person name="Young S.K."/>
            <person name="Zeng Q."/>
            <person name="Gargeya S."/>
            <person name="Fitzgerald M."/>
            <person name="Haas B."/>
            <person name="Abouelleil A."/>
            <person name="Alvarado L."/>
            <person name="Arachchi H.M."/>
            <person name="Berlin A."/>
            <person name="Chapman S.B."/>
            <person name="Gearin G."/>
            <person name="Goldberg J."/>
            <person name="Griggs A."/>
            <person name="Gujja S."/>
            <person name="Hansen M."/>
            <person name="Heiman D."/>
            <person name="Howarth C."/>
            <person name="Larimer J."/>
            <person name="Lui A."/>
            <person name="MacDonald P.J.P."/>
            <person name="McCowen C."/>
            <person name="Montmayeur A."/>
            <person name="Murphy C."/>
            <person name="Neiman D."/>
            <person name="Pearson M."/>
            <person name="Priest M."/>
            <person name="Roberts A."/>
            <person name="Saif S."/>
            <person name="Shea T."/>
            <person name="Sisk P."/>
            <person name="Stolte C."/>
            <person name="Sykes S."/>
            <person name="Wortman J."/>
            <person name="Nusbaum C."/>
            <person name="Birren B."/>
        </authorList>
    </citation>
    <scope>NUCLEOTIDE SEQUENCE [LARGE SCALE GENOMIC DNA]</scope>
    <source>
        <strain evidence="27 28">ATCC 38327</strain>
    </source>
</reference>